<evidence type="ECO:0000256" key="3">
    <source>
        <dbReference type="ARBA" id="ARBA00023212"/>
    </source>
</evidence>
<keyword evidence="3" id="KW-0206">Cytoskeleton</keyword>
<feature type="region of interest" description="Disordered" evidence="4">
    <location>
        <begin position="758"/>
        <end position="782"/>
    </location>
</feature>
<dbReference type="Pfam" id="PF02187">
    <property type="entry name" value="GAS2"/>
    <property type="match status" value="1"/>
</dbReference>
<organism evidence="6 7">
    <name type="scientific">Dothistroma septosporum (strain NZE10 / CBS 128990)</name>
    <name type="common">Red band needle blight fungus</name>
    <name type="synonym">Mycosphaerella pini</name>
    <dbReference type="NCBI Taxonomy" id="675120"/>
    <lineage>
        <taxon>Eukaryota</taxon>
        <taxon>Fungi</taxon>
        <taxon>Dikarya</taxon>
        <taxon>Ascomycota</taxon>
        <taxon>Pezizomycotina</taxon>
        <taxon>Dothideomycetes</taxon>
        <taxon>Dothideomycetidae</taxon>
        <taxon>Mycosphaerellales</taxon>
        <taxon>Mycosphaerellaceae</taxon>
        <taxon>Dothistroma</taxon>
    </lineage>
</organism>
<dbReference type="OrthoDB" id="5409589at2759"/>
<dbReference type="GO" id="GO:0005856">
    <property type="term" value="C:cytoskeleton"/>
    <property type="evidence" value="ECO:0007669"/>
    <property type="project" value="UniProtKB-SubCell"/>
</dbReference>
<reference evidence="6 7" key="2">
    <citation type="journal article" date="2012" name="PLoS Pathog.">
        <title>Diverse lifestyles and strategies of plant pathogenesis encoded in the genomes of eighteen Dothideomycetes fungi.</title>
        <authorList>
            <person name="Ohm R.A."/>
            <person name="Feau N."/>
            <person name="Henrissat B."/>
            <person name="Schoch C.L."/>
            <person name="Horwitz B.A."/>
            <person name="Barry K.W."/>
            <person name="Condon B.J."/>
            <person name="Copeland A.C."/>
            <person name="Dhillon B."/>
            <person name="Glaser F."/>
            <person name="Hesse C.N."/>
            <person name="Kosti I."/>
            <person name="LaButti K."/>
            <person name="Lindquist E.A."/>
            <person name="Lucas S."/>
            <person name="Salamov A.A."/>
            <person name="Bradshaw R.E."/>
            <person name="Ciuffetti L."/>
            <person name="Hamelin R.C."/>
            <person name="Kema G.H.J."/>
            <person name="Lawrence C."/>
            <person name="Scott J.A."/>
            <person name="Spatafora J.W."/>
            <person name="Turgeon B.G."/>
            <person name="de Wit P.J.G.M."/>
            <person name="Zhong S."/>
            <person name="Goodwin S.B."/>
            <person name="Grigoriev I.V."/>
        </authorList>
    </citation>
    <scope>NUCLEOTIDE SEQUENCE [LARGE SCALE GENOMIC DNA]</scope>
    <source>
        <strain evidence="7">NZE10 / CBS 128990</strain>
    </source>
</reference>
<accession>N1Q3Z1</accession>
<evidence type="ECO:0000256" key="4">
    <source>
        <dbReference type="SAM" id="MobiDB-lite"/>
    </source>
</evidence>
<dbReference type="OMA" id="ATWAFEA"/>
<feature type="region of interest" description="Disordered" evidence="4">
    <location>
        <begin position="497"/>
        <end position="552"/>
    </location>
</feature>
<dbReference type="EMBL" id="KB446535">
    <property type="protein sequence ID" value="EME49179.1"/>
    <property type="molecule type" value="Genomic_DNA"/>
</dbReference>
<feature type="region of interest" description="Disordered" evidence="4">
    <location>
        <begin position="569"/>
        <end position="595"/>
    </location>
</feature>
<dbReference type="PROSITE" id="PS51460">
    <property type="entry name" value="GAR"/>
    <property type="match status" value="1"/>
</dbReference>
<dbReference type="eggNOG" id="ENOG502S51C">
    <property type="taxonomic scope" value="Eukaryota"/>
</dbReference>
<dbReference type="InterPro" id="IPR003108">
    <property type="entry name" value="GAR_dom"/>
</dbReference>
<dbReference type="SUPFAM" id="SSF143575">
    <property type="entry name" value="GAS2 domain-like"/>
    <property type="match status" value="1"/>
</dbReference>
<feature type="region of interest" description="Disordered" evidence="4">
    <location>
        <begin position="1112"/>
        <end position="1228"/>
    </location>
</feature>
<feature type="compositionally biased region" description="Basic and acidic residues" evidence="4">
    <location>
        <begin position="920"/>
        <end position="930"/>
    </location>
</feature>
<evidence type="ECO:0000313" key="7">
    <source>
        <dbReference type="Proteomes" id="UP000016933"/>
    </source>
</evidence>
<feature type="region of interest" description="Disordered" evidence="4">
    <location>
        <begin position="920"/>
        <end position="940"/>
    </location>
</feature>
<feature type="region of interest" description="Disordered" evidence="4">
    <location>
        <begin position="1"/>
        <end position="42"/>
    </location>
</feature>
<evidence type="ECO:0000256" key="1">
    <source>
        <dbReference type="ARBA" id="ARBA00004245"/>
    </source>
</evidence>
<feature type="compositionally biased region" description="Polar residues" evidence="4">
    <location>
        <begin position="1144"/>
        <end position="1159"/>
    </location>
</feature>
<keyword evidence="2" id="KW-0963">Cytoplasm</keyword>
<feature type="compositionally biased region" description="Polar residues" evidence="4">
    <location>
        <begin position="1192"/>
        <end position="1227"/>
    </location>
</feature>
<name>N1Q3Z1_DOTSN</name>
<feature type="compositionally biased region" description="Basic and acidic residues" evidence="4">
    <location>
        <begin position="500"/>
        <end position="509"/>
    </location>
</feature>
<feature type="compositionally biased region" description="Basic and acidic residues" evidence="4">
    <location>
        <begin position="25"/>
        <end position="42"/>
    </location>
</feature>
<feature type="compositionally biased region" description="Basic and acidic residues" evidence="4">
    <location>
        <begin position="975"/>
        <end position="997"/>
    </location>
</feature>
<reference evidence="7" key="1">
    <citation type="journal article" date="2012" name="PLoS Genet.">
        <title>The genomes of the fungal plant pathogens Cladosporium fulvum and Dothistroma septosporum reveal adaptation to different hosts and lifestyles but also signatures of common ancestry.</title>
        <authorList>
            <person name="de Wit P.J.G.M."/>
            <person name="van der Burgt A."/>
            <person name="Oekmen B."/>
            <person name="Stergiopoulos I."/>
            <person name="Abd-Elsalam K.A."/>
            <person name="Aerts A.L."/>
            <person name="Bahkali A.H."/>
            <person name="Beenen H.G."/>
            <person name="Chettri P."/>
            <person name="Cox M.P."/>
            <person name="Datema E."/>
            <person name="de Vries R.P."/>
            <person name="Dhillon B."/>
            <person name="Ganley A.R."/>
            <person name="Griffiths S.A."/>
            <person name="Guo Y."/>
            <person name="Hamelin R.C."/>
            <person name="Henrissat B."/>
            <person name="Kabir M.S."/>
            <person name="Jashni M.K."/>
            <person name="Kema G."/>
            <person name="Klaubauf S."/>
            <person name="Lapidus A."/>
            <person name="Levasseur A."/>
            <person name="Lindquist E."/>
            <person name="Mehrabi R."/>
            <person name="Ohm R.A."/>
            <person name="Owen T.J."/>
            <person name="Salamov A."/>
            <person name="Schwelm A."/>
            <person name="Schijlen E."/>
            <person name="Sun H."/>
            <person name="van den Burg H.A."/>
            <person name="van Ham R.C.H.J."/>
            <person name="Zhang S."/>
            <person name="Goodwin S.B."/>
            <person name="Grigoriev I.V."/>
            <person name="Collemare J."/>
            <person name="Bradshaw R.E."/>
        </authorList>
    </citation>
    <scope>NUCLEOTIDE SEQUENCE [LARGE SCALE GENOMIC DNA]</scope>
    <source>
        <strain evidence="7">NZE10 / CBS 128990</strain>
    </source>
</reference>
<feature type="region of interest" description="Disordered" evidence="4">
    <location>
        <begin position="423"/>
        <end position="458"/>
    </location>
</feature>
<dbReference type="HOGENOM" id="CLU_004583_0_0_1"/>
<feature type="region of interest" description="Disordered" evidence="4">
    <location>
        <begin position="854"/>
        <end position="878"/>
    </location>
</feature>
<dbReference type="GO" id="GO:0008017">
    <property type="term" value="F:microtubule binding"/>
    <property type="evidence" value="ECO:0007669"/>
    <property type="project" value="InterPro"/>
</dbReference>
<gene>
    <name evidence="6" type="ORF">DOTSEDRAFT_118962</name>
</gene>
<evidence type="ECO:0000259" key="5">
    <source>
        <dbReference type="PROSITE" id="PS51460"/>
    </source>
</evidence>
<feature type="compositionally biased region" description="Polar residues" evidence="4">
    <location>
        <begin position="758"/>
        <end position="767"/>
    </location>
</feature>
<dbReference type="InterPro" id="IPR036534">
    <property type="entry name" value="GAR_dom_sf"/>
</dbReference>
<keyword evidence="7" id="KW-1185">Reference proteome</keyword>
<feature type="compositionally biased region" description="Basic and acidic residues" evidence="4">
    <location>
        <begin position="525"/>
        <end position="536"/>
    </location>
</feature>
<dbReference type="Gene3D" id="3.30.920.20">
    <property type="entry name" value="Gas2-like domain"/>
    <property type="match status" value="1"/>
</dbReference>
<feature type="region of interest" description="Disordered" evidence="4">
    <location>
        <begin position="962"/>
        <end position="1059"/>
    </location>
</feature>
<evidence type="ECO:0000256" key="2">
    <source>
        <dbReference type="ARBA" id="ARBA00022490"/>
    </source>
</evidence>
<protein>
    <recommendedName>
        <fullName evidence="5">GAR domain-containing protein</fullName>
    </recommendedName>
</protein>
<dbReference type="Proteomes" id="UP000016933">
    <property type="component" value="Unassembled WGS sequence"/>
</dbReference>
<dbReference type="STRING" id="675120.N1Q3Z1"/>
<sequence>MSLANPFVNLPRLPSSLKGPGRIHGRSDSRSPTRRQARDDIDPLLRDLSPTTTLRAFVADPREPLSSDLSNKVDVLAKSIATSSASERALGAQAAQACLDLRTWTRELESWHWPDTFDAPEPARKKLRMSAMTCNSTVSNDTIATAMAGDDEEVYWGSLPAGTVQAHETRVDEIGQALDRIDIQELKDYVLASHYRVDSRPSSRDDSLASIGPTTEVKHLDDFTALVTATILQALPYLSRLDRLLDIWNIRLIILRQAPKFLLDLKRARTDLDHGWAAIAISSTSSSVPQHARFDGAVMLEMKSVIENQVAALGGRLDRFLDRLEGRSDTVPENWIDEFELLESAYGEWVVQAERKVLHIEWQHGGSSSGLDAAQSSPAQANGISNGFDEVERYPILASTDSLMSAESNAGVASVPSICEEPRVPPGGLTAHPVSVSPPGGYLRGRSQEPPDASADNGIGQLAKKRAAFLNDIERTNSLKPTKTPVRSFEHASNAFTRLFRKDRSPEHARPKRTASGKLSVPSGTKDKSSSEERNRLPSTSPRDADTNVDDVLSPISPFITFPKLMQHSASANEGQQGVQRFTRDSQLPSPPQQEAITVHAQPNETANLQERASEHTVPTPATYQPTGLTPDILGSQPSFPEDWPLMSPIEASSRVRGQDQRSGSVPGMRINTLPSESEIFTPSVALQTYAFDRMFVQSLPAGNMVRPSTSQVPQQPSAGAWVVDRRRAASLPRSAHRLSPQRGDMVSYLDLLSIHNSRQNSASPDTSVERPSKRSGSSVRILASSEARADGLLDPASDGLRKSLELYIPKFSMPKAESHKTDAGARASVASIEAFPRSELKTIDVQHLSGQNSVIPKITPPATPPRSRTPSDVTEAEGMTNLKNSAISYKSMVSFPSPPAALAGLSNRSPELVRSRHVAAEDDLKRDNAQESPGFETNEAFAAPLNSLVRKRSDRLMLQDENENPFEDLQSSPTKDRSSPEPSKDSLDRHVSEVLERIPAQIKFRTRPGPVTPASRASDARGASVPRPKNLRGPPKQGAMTIAPAEASSRKQSSSNDPEVKLYHLTQAGREDPIKLFVRLVGEGERLMVRVGGGWADLADYLRQYADHHGSRTVSEGGLEVQTMSSTPLARKVSGPADASRAKTPSTPLTPANATPRPTSKDNDHDWPPYSQPTFSSENGRRTPVLDSEQQDPTLTQNATPKSTSTGSSRPSTANVSRPPSRQSTGEVVGLAGVASGKKAGLPDHKAKWVEGMIERAKKASVEKSKEEREKHFNELGKAGNTRRVIFKSG</sequence>
<proteinExistence type="predicted"/>
<feature type="domain" description="GAR" evidence="5">
    <location>
        <begin position="1034"/>
        <end position="1110"/>
    </location>
</feature>
<evidence type="ECO:0000313" key="6">
    <source>
        <dbReference type="EMBL" id="EME49179.1"/>
    </source>
</evidence>
<comment type="subcellular location">
    <subcellularLocation>
        <location evidence="1">Cytoplasm</location>
        <location evidence="1">Cytoskeleton</location>
    </subcellularLocation>
</comment>